<feature type="domain" description="AP2/ERF" evidence="9">
    <location>
        <begin position="86"/>
        <end position="143"/>
    </location>
</feature>
<evidence type="ECO:0000256" key="6">
    <source>
        <dbReference type="ARBA" id="ARBA00023163"/>
    </source>
</evidence>
<dbReference type="InterPro" id="IPR036955">
    <property type="entry name" value="AP2/ERF_dom_sf"/>
</dbReference>
<dbReference type="InterPro" id="IPR016177">
    <property type="entry name" value="DNA-bd_dom_sf"/>
</dbReference>
<keyword evidence="3" id="KW-0805">Transcription regulation</keyword>
<evidence type="ECO:0000259" key="9">
    <source>
        <dbReference type="PROSITE" id="PS51032"/>
    </source>
</evidence>
<evidence type="ECO:0000313" key="11">
    <source>
        <dbReference type="RefSeq" id="XP_010429137.1"/>
    </source>
</evidence>
<evidence type="ECO:0000256" key="8">
    <source>
        <dbReference type="ARBA" id="ARBA00024343"/>
    </source>
</evidence>
<keyword evidence="2" id="KW-0936">Ethylene signaling pathway</keyword>
<accession>A0ABM0TP06</accession>
<dbReference type="Gene3D" id="3.30.730.10">
    <property type="entry name" value="AP2/ERF domain"/>
    <property type="match status" value="1"/>
</dbReference>
<proteinExistence type="inferred from homology"/>
<dbReference type="InterPro" id="IPR051758">
    <property type="entry name" value="ERF/AP2-like"/>
</dbReference>
<keyword evidence="5" id="KW-0010">Activator</keyword>
<gene>
    <name evidence="11" type="primary">LOC104713663</name>
</gene>
<evidence type="ECO:0000256" key="5">
    <source>
        <dbReference type="ARBA" id="ARBA00023159"/>
    </source>
</evidence>
<dbReference type="PANTHER" id="PTHR31657">
    <property type="entry name" value="ETHYLENE-RESPONSIVE TRANSCRIPTION FACTOR ERF061"/>
    <property type="match status" value="1"/>
</dbReference>
<evidence type="ECO:0000313" key="10">
    <source>
        <dbReference type="Proteomes" id="UP000694864"/>
    </source>
</evidence>
<reference evidence="11" key="2">
    <citation type="submission" date="2025-08" db="UniProtKB">
        <authorList>
            <consortium name="RefSeq"/>
        </authorList>
    </citation>
    <scope>IDENTIFICATION</scope>
    <source>
        <tissue evidence="11">Leaf</tissue>
    </source>
</reference>
<organism evidence="10 11">
    <name type="scientific">Camelina sativa</name>
    <name type="common">False flax</name>
    <name type="synonym">Myagrum sativum</name>
    <dbReference type="NCBI Taxonomy" id="90675"/>
    <lineage>
        <taxon>Eukaryota</taxon>
        <taxon>Viridiplantae</taxon>
        <taxon>Streptophyta</taxon>
        <taxon>Embryophyta</taxon>
        <taxon>Tracheophyta</taxon>
        <taxon>Spermatophyta</taxon>
        <taxon>Magnoliopsida</taxon>
        <taxon>eudicotyledons</taxon>
        <taxon>Gunneridae</taxon>
        <taxon>Pentapetalae</taxon>
        <taxon>rosids</taxon>
        <taxon>malvids</taxon>
        <taxon>Brassicales</taxon>
        <taxon>Brassicaceae</taxon>
        <taxon>Camelineae</taxon>
        <taxon>Camelina</taxon>
    </lineage>
</organism>
<dbReference type="PANTHER" id="PTHR31657:SF29">
    <property type="entry name" value="ETHYLENE-RESPONSIVE TRANSCRIPTION FACTOR ERF056"/>
    <property type="match status" value="1"/>
</dbReference>
<dbReference type="SMART" id="SM00380">
    <property type="entry name" value="AP2"/>
    <property type="match status" value="1"/>
</dbReference>
<evidence type="ECO:0000256" key="7">
    <source>
        <dbReference type="ARBA" id="ARBA00023242"/>
    </source>
</evidence>
<dbReference type="PRINTS" id="PR00367">
    <property type="entry name" value="ETHRSPELEMNT"/>
</dbReference>
<dbReference type="Pfam" id="PF00847">
    <property type="entry name" value="AP2"/>
    <property type="match status" value="1"/>
</dbReference>
<evidence type="ECO:0000256" key="2">
    <source>
        <dbReference type="ARBA" id="ARBA00022745"/>
    </source>
</evidence>
<dbReference type="CDD" id="cd00018">
    <property type="entry name" value="AP2"/>
    <property type="match status" value="1"/>
</dbReference>
<dbReference type="Proteomes" id="UP000694864">
    <property type="component" value="Chromosome 9"/>
</dbReference>
<dbReference type="RefSeq" id="XP_010429137.1">
    <property type="nucleotide sequence ID" value="XM_010430835.1"/>
</dbReference>
<comment type="similarity">
    <text evidence="8">Belongs to the AP2/ERF transcription factor family. ERF subfamily.</text>
</comment>
<evidence type="ECO:0000256" key="4">
    <source>
        <dbReference type="ARBA" id="ARBA00023125"/>
    </source>
</evidence>
<dbReference type="PROSITE" id="PS51032">
    <property type="entry name" value="AP2_ERF"/>
    <property type="match status" value="1"/>
</dbReference>
<name>A0ABM0TP06_CAMSA</name>
<evidence type="ECO:0000256" key="3">
    <source>
        <dbReference type="ARBA" id="ARBA00023015"/>
    </source>
</evidence>
<keyword evidence="10" id="KW-1185">Reference proteome</keyword>
<sequence length="263" mass="30040">MAAIDMFTSNKDLYFNSLIETAPISFRESNASSGFNQPKPLGLNQLTQYQIHQIQNQLNHRRTTTISKRIRTKSFSPSSSFKTKNLYRGVRQRHWGKWVAEIRLPKNRTRLWLGTFETAEKAALAYDRAAFQLRGDISKLNFPNLRHEDVNPLPSSVDAKLQAICKSLRKTEEAGSVSDQTEEETCSVSDKTEFFLPKTEFVLPKTEHFEFSDVSSRTDKSSSSNITFLDFWDSDFEKTGSFGLVKFPSVEIDWDAISKLSDS</sequence>
<evidence type="ECO:0000256" key="1">
    <source>
        <dbReference type="ARBA" id="ARBA00004123"/>
    </source>
</evidence>
<keyword evidence="6" id="KW-0804">Transcription</keyword>
<keyword evidence="4" id="KW-0238">DNA-binding</keyword>
<dbReference type="GeneID" id="104713663"/>
<reference evidence="10" key="1">
    <citation type="journal article" date="2014" name="Nat. Commun.">
        <title>The emerging biofuel crop Camelina sativa retains a highly undifferentiated hexaploid genome structure.</title>
        <authorList>
            <person name="Kagale S."/>
            <person name="Koh C."/>
            <person name="Nixon J."/>
            <person name="Bollina V."/>
            <person name="Clarke W.E."/>
            <person name="Tuteja R."/>
            <person name="Spillane C."/>
            <person name="Robinson S.J."/>
            <person name="Links M.G."/>
            <person name="Clarke C."/>
            <person name="Higgins E.E."/>
            <person name="Huebert T."/>
            <person name="Sharpe A.G."/>
            <person name="Parkin I.A."/>
        </authorList>
    </citation>
    <scope>NUCLEOTIDE SEQUENCE [LARGE SCALE GENOMIC DNA]</scope>
    <source>
        <strain evidence="10">cv. DH55</strain>
    </source>
</reference>
<dbReference type="SUPFAM" id="SSF54171">
    <property type="entry name" value="DNA-binding domain"/>
    <property type="match status" value="1"/>
</dbReference>
<protein>
    <submittedName>
        <fullName evidence="11">Ethylene-responsive transcription factor ERF056-like</fullName>
    </submittedName>
</protein>
<comment type="subcellular location">
    <subcellularLocation>
        <location evidence="1">Nucleus</location>
    </subcellularLocation>
</comment>
<keyword evidence="7" id="KW-0539">Nucleus</keyword>
<dbReference type="InterPro" id="IPR001471">
    <property type="entry name" value="AP2/ERF_dom"/>
</dbReference>